<evidence type="ECO:0000313" key="1">
    <source>
        <dbReference type="EMBL" id="SES35191.1"/>
    </source>
</evidence>
<dbReference type="Proteomes" id="UP000198571">
    <property type="component" value="Unassembled WGS sequence"/>
</dbReference>
<dbReference type="STRING" id="1601833.SAMN05518684_11839"/>
<name>A0A1H9WMZ4_9BACI</name>
<evidence type="ECO:0000313" key="2">
    <source>
        <dbReference type="Proteomes" id="UP000198571"/>
    </source>
</evidence>
<sequence length="222" mass="26537">MKGKRAEFLIDLEKLKKQKQKRMDENFADLYDWMFTYVQKEANLREKVRAKHLFRHKLGLKDTDELDAGLHLHFEHWLLFDYVTVVGSRLLDLFVRTKQDKMSKTMLGICGILMVMHLEPVRVNKIEENHILLSPFFKEKNSQIKAEPYLFRPDIKEGDLILARTATIGFEKRIIGPCIVIDQRFEKEAAARLEKKYKEGHEEYRRYLKEYGIDMLKYQKVR</sequence>
<keyword evidence="2" id="KW-1185">Reference proteome</keyword>
<organism evidence="1 2">
    <name type="scientific">Salipaludibacillus aurantiacus</name>
    <dbReference type="NCBI Taxonomy" id="1601833"/>
    <lineage>
        <taxon>Bacteria</taxon>
        <taxon>Bacillati</taxon>
        <taxon>Bacillota</taxon>
        <taxon>Bacilli</taxon>
        <taxon>Bacillales</taxon>
        <taxon>Bacillaceae</taxon>
    </lineage>
</organism>
<dbReference type="EMBL" id="FOGT01000018">
    <property type="protein sequence ID" value="SES35191.1"/>
    <property type="molecule type" value="Genomic_DNA"/>
</dbReference>
<dbReference type="OrthoDB" id="2989520at2"/>
<accession>A0A1H9WMZ4</accession>
<dbReference type="AlphaFoldDB" id="A0A1H9WMZ4"/>
<dbReference type="RefSeq" id="WP_093054945.1">
    <property type="nucleotide sequence ID" value="NZ_FOGT01000018.1"/>
</dbReference>
<protein>
    <submittedName>
        <fullName evidence="1">Uncharacterized protein</fullName>
    </submittedName>
</protein>
<proteinExistence type="predicted"/>
<gene>
    <name evidence="1" type="ORF">SAMN05518684_11839</name>
</gene>
<reference evidence="2" key="1">
    <citation type="submission" date="2016-10" db="EMBL/GenBank/DDBJ databases">
        <authorList>
            <person name="Varghese N."/>
            <person name="Submissions S."/>
        </authorList>
    </citation>
    <scope>NUCLEOTIDE SEQUENCE [LARGE SCALE GENOMIC DNA]</scope>
    <source>
        <strain evidence="2">S9</strain>
    </source>
</reference>